<accession>A0ABQ1MQJ4</accession>
<evidence type="ECO:0000259" key="1">
    <source>
        <dbReference type="Pfam" id="PF01593"/>
    </source>
</evidence>
<dbReference type="SUPFAM" id="SSF51905">
    <property type="entry name" value="FAD/NAD(P)-binding domain"/>
    <property type="match status" value="1"/>
</dbReference>
<organism evidence="2 3">
    <name type="scientific">Marivirga lumbricoides</name>
    <dbReference type="NCBI Taxonomy" id="1046115"/>
    <lineage>
        <taxon>Bacteria</taxon>
        <taxon>Pseudomonadati</taxon>
        <taxon>Bacteroidota</taxon>
        <taxon>Cytophagia</taxon>
        <taxon>Cytophagales</taxon>
        <taxon>Marivirgaceae</taxon>
        <taxon>Marivirga</taxon>
    </lineage>
</organism>
<keyword evidence="3" id="KW-1185">Reference proteome</keyword>
<evidence type="ECO:0000313" key="2">
    <source>
        <dbReference type="EMBL" id="GGC44583.1"/>
    </source>
</evidence>
<evidence type="ECO:0000313" key="3">
    <source>
        <dbReference type="Proteomes" id="UP000636010"/>
    </source>
</evidence>
<dbReference type="EMBL" id="BMEC01000011">
    <property type="protein sequence ID" value="GGC44583.1"/>
    <property type="molecule type" value="Genomic_DNA"/>
</dbReference>
<dbReference type="Gene3D" id="3.50.50.60">
    <property type="entry name" value="FAD/NAD(P)-binding domain"/>
    <property type="match status" value="1"/>
</dbReference>
<dbReference type="PANTHER" id="PTHR42841">
    <property type="entry name" value="AMINE OXIDASE"/>
    <property type="match status" value="1"/>
</dbReference>
<dbReference type="Pfam" id="PF01593">
    <property type="entry name" value="Amino_oxidase"/>
    <property type="match status" value="1"/>
</dbReference>
<dbReference type="InterPro" id="IPR036188">
    <property type="entry name" value="FAD/NAD-bd_sf"/>
</dbReference>
<dbReference type="Proteomes" id="UP000636010">
    <property type="component" value="Unassembled WGS sequence"/>
</dbReference>
<protein>
    <submittedName>
        <fullName evidence="2">Oxidoreductase</fullName>
    </submittedName>
</protein>
<dbReference type="RefSeq" id="WP_188465502.1">
    <property type="nucleotide sequence ID" value="NZ_BAABHU010000011.1"/>
</dbReference>
<gene>
    <name evidence="2" type="ORF">GCM10011506_32690</name>
</gene>
<sequence length="421" mass="46978">MQEEKIIVIGAGLAGLVAAIELEKAGFNPVIIEADDRIGGRVKTDKVNGFLLDHGFQVLLTAYPEAAKYLDYEKLDLQYFNPGALVLNREDAYRISDPLRQPSRIIEMMFSQVGSFSDKLKIFKWTRALKATTVEQIFKKKETTALQFLKKKGFTNVMIQQFFQPFFGGIFLENELNTSSRMLEFVFKMFGEGYAALPAKGMGAIPEMLAAQLSTTEIMLNQKVEKIGLKSVELENGKRIAADAVIIATNPEKLVPQLKGQFEDWQSVLNLYFESDITPIDEALIGLVPDEGMLINNFCVMNKTAENYAPAGKYLLSISVNDTQGKDDAAVQQEVIRELKELVPELAQAEIRHLKSYLINKALPKIDDYQYSMKPSNSKIQEGLYLAGDYLLNGSINAAMLSGRLAAHAVYEDIKGRGFKS</sequence>
<reference evidence="3" key="1">
    <citation type="journal article" date="2019" name="Int. J. Syst. Evol. Microbiol.">
        <title>The Global Catalogue of Microorganisms (GCM) 10K type strain sequencing project: providing services to taxonomists for standard genome sequencing and annotation.</title>
        <authorList>
            <consortium name="The Broad Institute Genomics Platform"/>
            <consortium name="The Broad Institute Genome Sequencing Center for Infectious Disease"/>
            <person name="Wu L."/>
            <person name="Ma J."/>
        </authorList>
    </citation>
    <scope>NUCLEOTIDE SEQUENCE [LARGE SCALE GENOMIC DNA]</scope>
    <source>
        <strain evidence="3">CGMCC 1.10832</strain>
    </source>
</reference>
<dbReference type="InterPro" id="IPR002937">
    <property type="entry name" value="Amino_oxidase"/>
</dbReference>
<feature type="domain" description="Amine oxidase" evidence="1">
    <location>
        <begin position="13"/>
        <end position="410"/>
    </location>
</feature>
<name>A0ABQ1MQJ4_9BACT</name>
<comment type="caution">
    <text evidence="2">The sequence shown here is derived from an EMBL/GenBank/DDBJ whole genome shotgun (WGS) entry which is preliminary data.</text>
</comment>
<proteinExistence type="predicted"/>